<dbReference type="Proteomes" id="UP001213972">
    <property type="component" value="Chromosome"/>
</dbReference>
<evidence type="ECO:0000256" key="1">
    <source>
        <dbReference type="SAM" id="MobiDB-lite"/>
    </source>
</evidence>
<evidence type="ECO:0000313" key="4">
    <source>
        <dbReference type="Proteomes" id="UP001213972"/>
    </source>
</evidence>
<feature type="compositionally biased region" description="Basic and acidic residues" evidence="1">
    <location>
        <begin position="130"/>
        <end position="140"/>
    </location>
</feature>
<reference evidence="3" key="1">
    <citation type="submission" date="2023-03" db="EMBL/GenBank/DDBJ databases">
        <title>Andean soil-derived lignocellulolytic bacterial consortium as a source of novel taxa and putative plastic-active enzymes.</title>
        <authorList>
            <person name="Diaz-Garcia L."/>
            <person name="Chuvochina M."/>
            <person name="Feuerriegel G."/>
            <person name="Bunk B."/>
            <person name="Sproer C."/>
            <person name="Streit W.R."/>
            <person name="Rodriguez L.M."/>
            <person name="Overmann J."/>
            <person name="Jimenez D.J."/>
        </authorList>
    </citation>
    <scope>NUCLEOTIDE SEQUENCE</scope>
    <source>
        <strain evidence="3">MAG 4610</strain>
    </source>
</reference>
<organism evidence="3 4">
    <name type="scientific">Candidatus Microbacterium phytovorans</name>
    <dbReference type="NCBI Taxonomy" id="3121374"/>
    <lineage>
        <taxon>Bacteria</taxon>
        <taxon>Bacillati</taxon>
        <taxon>Actinomycetota</taxon>
        <taxon>Actinomycetes</taxon>
        <taxon>Micrococcales</taxon>
        <taxon>Microbacteriaceae</taxon>
        <taxon>Microbacterium</taxon>
    </lineage>
</organism>
<keyword evidence="2" id="KW-0472">Membrane</keyword>
<feature type="transmembrane region" description="Helical" evidence="2">
    <location>
        <begin position="52"/>
        <end position="77"/>
    </location>
</feature>
<accession>A0AAJ5W3B7</accession>
<feature type="region of interest" description="Disordered" evidence="1">
    <location>
        <begin position="121"/>
        <end position="140"/>
    </location>
</feature>
<keyword evidence="2" id="KW-1133">Transmembrane helix</keyword>
<dbReference type="EMBL" id="CP119321">
    <property type="protein sequence ID" value="WEK14219.1"/>
    <property type="molecule type" value="Genomic_DNA"/>
</dbReference>
<protein>
    <submittedName>
        <fullName evidence="3">Dinucleotide-utilizing enzyme</fullName>
    </submittedName>
</protein>
<sequence>MSTRPRLTHSIPFWALVAFSLASGLGGAYLLVEKLGGMDARLTDGTATSNDVYVGQIWAILGAILIGAGVIGLTLALTVAALRSFVPAPAAEVVEPPAFDAEDSADEYGYDAQLGYEANEAEAGSAALTDADREAAPAAR</sequence>
<keyword evidence="2" id="KW-0812">Transmembrane</keyword>
<gene>
    <name evidence="3" type="ORF">P0Y48_03125</name>
</gene>
<evidence type="ECO:0000313" key="3">
    <source>
        <dbReference type="EMBL" id="WEK14219.1"/>
    </source>
</evidence>
<feature type="transmembrane region" description="Helical" evidence="2">
    <location>
        <begin position="12"/>
        <end position="32"/>
    </location>
</feature>
<name>A0AAJ5W3B7_9MICO</name>
<proteinExistence type="predicted"/>
<evidence type="ECO:0000256" key="2">
    <source>
        <dbReference type="SAM" id="Phobius"/>
    </source>
</evidence>
<dbReference type="AlphaFoldDB" id="A0AAJ5W3B7"/>